<evidence type="ECO:0000313" key="2">
    <source>
        <dbReference type="Proteomes" id="UP000317572"/>
    </source>
</evidence>
<dbReference type="AlphaFoldDB" id="A0A515D1V0"/>
<dbReference type="STRING" id="614.XJ20_22555"/>
<dbReference type="GO" id="GO:0006355">
    <property type="term" value="P:regulation of DNA-templated transcription"/>
    <property type="evidence" value="ECO:0007669"/>
    <property type="project" value="InterPro"/>
</dbReference>
<dbReference type="InterPro" id="IPR016032">
    <property type="entry name" value="Sig_transdc_resp-reg_C-effctor"/>
</dbReference>
<gene>
    <name evidence="1" type="ORF">EGO53_22530</name>
</gene>
<dbReference type="SUPFAM" id="SSF46894">
    <property type="entry name" value="C-terminal effector domain of the bipartite response regulators"/>
    <property type="match status" value="1"/>
</dbReference>
<evidence type="ECO:0000313" key="1">
    <source>
        <dbReference type="EMBL" id="QDL34387.1"/>
    </source>
</evidence>
<dbReference type="GO" id="GO:0003677">
    <property type="term" value="F:DNA binding"/>
    <property type="evidence" value="ECO:0007669"/>
    <property type="project" value="InterPro"/>
</dbReference>
<protein>
    <submittedName>
        <fullName evidence="1">Uncharacterized protein</fullName>
    </submittedName>
</protein>
<accession>A0A515D1V0</accession>
<sequence>MSATSLPPRLRVVVMMAPGLMREGTLRVLELARQVIASLTVVDDLLTLRQTLSQGGADVILTGLSGHRDRLRDFFLFYSHYLRFNIDTTWLLYSEPLTPLLTTLSPLAPHEGPLCLPHDLQPHLLHDLLQKRQAMSHLAFMNSDSFPRMPANIVLSWPELQVLSHFVCGALEHLTTSTGGFTTKTLSAHKRSAMRKLGVCCDQQLHALLHGSRLCPARRSPDVVVSQG</sequence>
<name>A0A515D1V0_SERLI</name>
<proteinExistence type="predicted"/>
<organism evidence="1 2">
    <name type="scientific">Serratia liquefaciens</name>
    <dbReference type="NCBI Taxonomy" id="614"/>
    <lineage>
        <taxon>Bacteria</taxon>
        <taxon>Pseudomonadati</taxon>
        <taxon>Pseudomonadota</taxon>
        <taxon>Gammaproteobacteria</taxon>
        <taxon>Enterobacterales</taxon>
        <taxon>Yersiniaceae</taxon>
        <taxon>Serratia</taxon>
    </lineage>
</organism>
<dbReference type="RefSeq" id="WP_142816117.1">
    <property type="nucleotide sequence ID" value="NZ_CBCPIK010000016.1"/>
</dbReference>
<dbReference type="Proteomes" id="UP000317572">
    <property type="component" value="Chromosome"/>
</dbReference>
<dbReference type="EMBL" id="CP033893">
    <property type="protein sequence ID" value="QDL34387.1"/>
    <property type="molecule type" value="Genomic_DNA"/>
</dbReference>
<reference evidence="1 2" key="1">
    <citation type="submission" date="2018-11" db="EMBL/GenBank/DDBJ databases">
        <title>The first complete genome of Serratia liquefaciens isolated from metalophyte plant revel distinctness adaptive mechanisms in an extreme habitat.</title>
        <authorList>
            <person name="Caneschi W.L."/>
            <person name="Sanchez A.B."/>
            <person name="Felestrino E.B."/>
            <person name="Assis R.A.B."/>
            <person name="Lemes C.G.C."/>
            <person name="Cordeiro I.F."/>
            <person name="Fonseca N.P."/>
            <person name="Villa M."/>
            <person name="Vieira I.T."/>
            <person name="Moraes L.A."/>
            <person name="Kamino L.H.Y."/>
            <person name="do Carmo F."/>
            <person name="Garcia C.M."/>
            <person name="Almeida N.F."/>
            <person name="Silva R.S."/>
            <person name="Ferro J.A."/>
            <person name="Ferro M.I.T."/>
            <person name="Varani A.M."/>
            <person name="Ferreira R.M."/>
            <person name="dos Santos V.L."/>
            <person name="Silva U.C."/>
            <person name="Setubal J.C."/>
            <person name="Moreira L.M."/>
        </authorList>
    </citation>
    <scope>NUCLEOTIDE SEQUENCE [LARGE SCALE GENOMIC DNA]</scope>
    <source>
        <strain evidence="1 2">FG3</strain>
    </source>
</reference>